<dbReference type="EMBL" id="NDXW01000001">
    <property type="protein sequence ID" value="RDH44482.1"/>
    <property type="molecule type" value="Genomic_DNA"/>
</dbReference>
<feature type="compositionally biased region" description="Acidic residues" evidence="1">
    <location>
        <begin position="223"/>
        <end position="232"/>
    </location>
</feature>
<evidence type="ECO:0000256" key="2">
    <source>
        <dbReference type="SAM" id="Phobius"/>
    </source>
</evidence>
<evidence type="ECO:0000256" key="1">
    <source>
        <dbReference type="SAM" id="MobiDB-lite"/>
    </source>
</evidence>
<sequence>MVYLAIAGVMCFIALLMLLLGLRLLFSVHWVLGWLRGTIGLLALSVSIFLTWAALDVTDYDELGYNEALATVRFKENQPNQFQVTFSETQGVSHYLHLAGSQWQVTIYGLMTNATLQNFGIPAGFKFVKIEGVNGQQSTSQKMLTESRYGLDIWHVLQRFSWLFPQVSAKAFVSSLHPAKADALYRISMTLKGVEVKALSGGVKDNATNAQEELNAATKEQTAEVEEREGEAETVSPDTDQATGPE</sequence>
<feature type="compositionally biased region" description="Polar residues" evidence="1">
    <location>
        <begin position="236"/>
        <end position="246"/>
    </location>
</feature>
<gene>
    <name evidence="3" type="ORF">B9G39_14120</name>
</gene>
<proteinExistence type="predicted"/>
<organism evidence="3 4">
    <name type="scientific">Zooshikella ganghwensis</name>
    <dbReference type="NCBI Taxonomy" id="202772"/>
    <lineage>
        <taxon>Bacteria</taxon>
        <taxon>Pseudomonadati</taxon>
        <taxon>Pseudomonadota</taxon>
        <taxon>Gammaproteobacteria</taxon>
        <taxon>Oceanospirillales</taxon>
        <taxon>Zooshikellaceae</taxon>
        <taxon>Zooshikella</taxon>
    </lineage>
</organism>
<keyword evidence="2" id="KW-0812">Transmembrane</keyword>
<keyword evidence="2" id="KW-0472">Membrane</keyword>
<name>A0A4P9VQW3_9GAMM</name>
<protein>
    <recommendedName>
        <fullName evidence="5">Cation/multidrug efflux pump</fullName>
    </recommendedName>
</protein>
<feature type="transmembrane region" description="Helical" evidence="2">
    <location>
        <begin position="33"/>
        <end position="55"/>
    </location>
</feature>
<accession>A0A4P9VQW3</accession>
<dbReference type="RefSeq" id="WP_094787627.1">
    <property type="nucleotide sequence ID" value="NZ_NDXW01000001.1"/>
</dbReference>
<keyword evidence="4" id="KW-1185">Reference proteome</keyword>
<comment type="caution">
    <text evidence="3">The sequence shown here is derived from an EMBL/GenBank/DDBJ whole genome shotgun (WGS) entry which is preliminary data.</text>
</comment>
<reference evidence="3 4" key="1">
    <citation type="submission" date="2017-04" db="EMBL/GenBank/DDBJ databases">
        <title>Draft genome sequence of Zooshikella ganghwensis VG4 isolated from Red Sea sediments.</title>
        <authorList>
            <person name="Rehman Z."/>
            <person name="Alam I."/>
            <person name="Kamau A."/>
            <person name="Bajic V."/>
            <person name="Leiknes T."/>
        </authorList>
    </citation>
    <scope>NUCLEOTIDE SEQUENCE [LARGE SCALE GENOMIC DNA]</scope>
    <source>
        <strain evidence="3 4">VG4</strain>
    </source>
</reference>
<evidence type="ECO:0000313" key="4">
    <source>
        <dbReference type="Proteomes" id="UP000257039"/>
    </source>
</evidence>
<keyword evidence="2" id="KW-1133">Transmembrane helix</keyword>
<feature type="transmembrane region" description="Helical" evidence="2">
    <location>
        <begin position="6"/>
        <end position="26"/>
    </location>
</feature>
<evidence type="ECO:0008006" key="5">
    <source>
        <dbReference type="Google" id="ProtNLM"/>
    </source>
</evidence>
<dbReference type="Proteomes" id="UP000257039">
    <property type="component" value="Unassembled WGS sequence"/>
</dbReference>
<evidence type="ECO:0000313" key="3">
    <source>
        <dbReference type="EMBL" id="RDH44482.1"/>
    </source>
</evidence>
<feature type="region of interest" description="Disordered" evidence="1">
    <location>
        <begin position="215"/>
        <end position="246"/>
    </location>
</feature>
<dbReference type="AlphaFoldDB" id="A0A4P9VQW3"/>